<comment type="caution">
    <text evidence="6">The sequence shown here is derived from an EMBL/GenBank/DDBJ whole genome shotgun (WGS) entry which is preliminary data.</text>
</comment>
<keyword evidence="3" id="KW-0106">Calcium</keyword>
<reference evidence="6 7" key="1">
    <citation type="submission" date="2024-04" db="EMBL/GenBank/DDBJ databases">
        <title>Tritrichomonas musculus Genome.</title>
        <authorList>
            <person name="Alves-Ferreira E."/>
            <person name="Grigg M."/>
            <person name="Lorenzi H."/>
            <person name="Galac M."/>
        </authorList>
    </citation>
    <scope>NUCLEOTIDE SEQUENCE [LARGE SCALE GENOMIC DNA]</scope>
    <source>
        <strain evidence="6 7">EAF2021</strain>
    </source>
</reference>
<feature type="region of interest" description="Disordered" evidence="4">
    <location>
        <begin position="1"/>
        <end position="59"/>
    </location>
</feature>
<dbReference type="PROSITE" id="PS50222">
    <property type="entry name" value="EF_HAND_2"/>
    <property type="match status" value="2"/>
</dbReference>
<dbReference type="Gene3D" id="1.10.238.10">
    <property type="entry name" value="EF-hand"/>
    <property type="match status" value="2"/>
</dbReference>
<dbReference type="SMART" id="SM00054">
    <property type="entry name" value="EFh"/>
    <property type="match status" value="2"/>
</dbReference>
<evidence type="ECO:0000256" key="3">
    <source>
        <dbReference type="ARBA" id="ARBA00022837"/>
    </source>
</evidence>
<dbReference type="Pfam" id="PF13499">
    <property type="entry name" value="EF-hand_7"/>
    <property type="match status" value="1"/>
</dbReference>
<dbReference type="Pfam" id="PF13202">
    <property type="entry name" value="EF-hand_5"/>
    <property type="match status" value="1"/>
</dbReference>
<dbReference type="CDD" id="cd00051">
    <property type="entry name" value="EFh"/>
    <property type="match status" value="1"/>
</dbReference>
<proteinExistence type="predicted"/>
<organism evidence="6 7">
    <name type="scientific">Tritrichomonas musculus</name>
    <dbReference type="NCBI Taxonomy" id="1915356"/>
    <lineage>
        <taxon>Eukaryota</taxon>
        <taxon>Metamonada</taxon>
        <taxon>Parabasalia</taxon>
        <taxon>Tritrichomonadida</taxon>
        <taxon>Tritrichomonadidae</taxon>
        <taxon>Tritrichomonas</taxon>
    </lineage>
</organism>
<evidence type="ECO:0000313" key="6">
    <source>
        <dbReference type="EMBL" id="KAK8884352.1"/>
    </source>
</evidence>
<dbReference type="InterPro" id="IPR018247">
    <property type="entry name" value="EF_Hand_1_Ca_BS"/>
</dbReference>
<dbReference type="InterPro" id="IPR002048">
    <property type="entry name" value="EF_hand_dom"/>
</dbReference>
<sequence>MSQTTNKTMRTQKKPNFSNVKRRVPESTPPQPQSQTQKNIRQSTSKGSLNATSRAPGQTYHRIQYSPKPIQSRAPKLGDRTSLKPKSNLTTFKFTQAELEKLRAGFNEIDLDGNGRLDKYEMNTFLTKNGLDIAFTDLAYELFSHDGQTLDFQEFQKYISITSQMDDNPRVFYKCLFDYIDKDHSGGIDENELMEFCRLVKSPITKAESRRAIRDLDDRHTGTIHFEELCKYLGV</sequence>
<evidence type="ECO:0000256" key="1">
    <source>
        <dbReference type="ARBA" id="ARBA00022723"/>
    </source>
</evidence>
<evidence type="ECO:0000256" key="4">
    <source>
        <dbReference type="SAM" id="MobiDB-lite"/>
    </source>
</evidence>
<name>A0ABR2K061_9EUKA</name>
<gene>
    <name evidence="6" type="ORF">M9Y10_043461</name>
</gene>
<dbReference type="SUPFAM" id="SSF47473">
    <property type="entry name" value="EF-hand"/>
    <property type="match status" value="1"/>
</dbReference>
<dbReference type="InterPro" id="IPR011992">
    <property type="entry name" value="EF-hand-dom_pair"/>
</dbReference>
<feature type="compositionally biased region" description="Polar residues" evidence="4">
    <location>
        <begin position="38"/>
        <end position="56"/>
    </location>
</feature>
<evidence type="ECO:0000259" key="5">
    <source>
        <dbReference type="PROSITE" id="PS50222"/>
    </source>
</evidence>
<dbReference type="PROSITE" id="PS00018">
    <property type="entry name" value="EF_HAND_1"/>
    <property type="match status" value="1"/>
</dbReference>
<keyword evidence="1" id="KW-0479">Metal-binding</keyword>
<dbReference type="EMBL" id="JAPFFF010000008">
    <property type="protein sequence ID" value="KAK8884352.1"/>
    <property type="molecule type" value="Genomic_DNA"/>
</dbReference>
<evidence type="ECO:0000256" key="2">
    <source>
        <dbReference type="ARBA" id="ARBA00022737"/>
    </source>
</evidence>
<keyword evidence="2" id="KW-0677">Repeat</keyword>
<protein>
    <recommendedName>
        <fullName evidence="5">EF-hand domain-containing protein</fullName>
    </recommendedName>
</protein>
<evidence type="ECO:0000313" key="7">
    <source>
        <dbReference type="Proteomes" id="UP001470230"/>
    </source>
</evidence>
<keyword evidence="7" id="KW-1185">Reference proteome</keyword>
<feature type="domain" description="EF-hand" evidence="5">
    <location>
        <begin position="168"/>
        <end position="203"/>
    </location>
</feature>
<feature type="domain" description="EF-hand" evidence="5">
    <location>
        <begin position="97"/>
        <end position="132"/>
    </location>
</feature>
<feature type="compositionally biased region" description="Polar residues" evidence="4">
    <location>
        <begin position="1"/>
        <end position="19"/>
    </location>
</feature>
<accession>A0ABR2K061</accession>
<dbReference type="PANTHER" id="PTHR45942">
    <property type="entry name" value="PROTEIN PHOSPATASE 3 REGULATORY SUBUNIT B ALPHA ISOFORM TYPE 1"/>
    <property type="match status" value="1"/>
</dbReference>
<dbReference type="Proteomes" id="UP001470230">
    <property type="component" value="Unassembled WGS sequence"/>
</dbReference>